<dbReference type="InterPro" id="IPR036663">
    <property type="entry name" value="Fumarylacetoacetase_C_sf"/>
</dbReference>
<sequence length="265" mass="27347">MTTDLTSIVDEVADALFEARATGRAIDPVRKRLPSKDIQAAYAVQQRNVARQQAAGAKVVGRKIGLTSKAVQTQLGVDQPDFGVLFDFMGVYGDEVELPLTGLISPRIEAEIAFVLGQDITQAGLSRERLEAAIASVAASAEIVDSAIAGWDIDIVDTVADNASSGAFVLGSPEPYVPGCDLRSPTMRLIRGGEIVSSGVGAASLGDPLIALAWLADTAVALGAPLRAGDVILAGALGPMIPLQPGLHTVEIDGFAPVVIKAIAA</sequence>
<dbReference type="InterPro" id="IPR011234">
    <property type="entry name" value="Fumarylacetoacetase-like_C"/>
</dbReference>
<gene>
    <name evidence="3" type="ORF">I4Q42_10555</name>
</gene>
<name>A0ABS0SWY4_9CAUL</name>
<dbReference type="PANTHER" id="PTHR30143">
    <property type="entry name" value="ACID HYDRATASE"/>
    <property type="match status" value="1"/>
</dbReference>
<dbReference type="Proteomes" id="UP000639859">
    <property type="component" value="Unassembled WGS sequence"/>
</dbReference>
<dbReference type="InterPro" id="IPR050772">
    <property type="entry name" value="Hydratase-Decarb/MhpD_sf"/>
</dbReference>
<dbReference type="PANTHER" id="PTHR30143:SF0">
    <property type="entry name" value="2-KETO-4-PENTENOATE HYDRATASE"/>
    <property type="match status" value="1"/>
</dbReference>
<evidence type="ECO:0000313" key="3">
    <source>
        <dbReference type="EMBL" id="MBI1684109.1"/>
    </source>
</evidence>
<keyword evidence="1" id="KW-0456">Lyase</keyword>
<feature type="domain" description="Fumarylacetoacetase-like C-terminal" evidence="2">
    <location>
        <begin position="95"/>
        <end position="256"/>
    </location>
</feature>
<dbReference type="SUPFAM" id="SSF56529">
    <property type="entry name" value="FAH"/>
    <property type="match status" value="1"/>
</dbReference>
<keyword evidence="3" id="KW-0378">Hydrolase</keyword>
<evidence type="ECO:0000313" key="4">
    <source>
        <dbReference type="Proteomes" id="UP000639859"/>
    </source>
</evidence>
<organism evidence="3 4">
    <name type="scientific">Caulobacter hibisci</name>
    <dbReference type="NCBI Taxonomy" id="2035993"/>
    <lineage>
        <taxon>Bacteria</taxon>
        <taxon>Pseudomonadati</taxon>
        <taxon>Pseudomonadota</taxon>
        <taxon>Alphaproteobacteria</taxon>
        <taxon>Caulobacterales</taxon>
        <taxon>Caulobacteraceae</taxon>
        <taxon>Caulobacter</taxon>
    </lineage>
</organism>
<proteinExistence type="predicted"/>
<protein>
    <submittedName>
        <fullName evidence="3">Fumarylacetoacetate hydrolase family protein</fullName>
    </submittedName>
</protein>
<evidence type="ECO:0000259" key="2">
    <source>
        <dbReference type="Pfam" id="PF01557"/>
    </source>
</evidence>
<accession>A0ABS0SWY4</accession>
<dbReference type="GO" id="GO:0016787">
    <property type="term" value="F:hydrolase activity"/>
    <property type="evidence" value="ECO:0007669"/>
    <property type="project" value="UniProtKB-KW"/>
</dbReference>
<keyword evidence="4" id="KW-1185">Reference proteome</keyword>
<dbReference type="EMBL" id="JADWOX010000006">
    <property type="protein sequence ID" value="MBI1684109.1"/>
    <property type="molecule type" value="Genomic_DNA"/>
</dbReference>
<dbReference type="Pfam" id="PF01557">
    <property type="entry name" value="FAA_hydrolase"/>
    <property type="match status" value="1"/>
</dbReference>
<evidence type="ECO:0000256" key="1">
    <source>
        <dbReference type="ARBA" id="ARBA00023239"/>
    </source>
</evidence>
<dbReference type="RefSeq" id="WP_198576035.1">
    <property type="nucleotide sequence ID" value="NZ_JADWOX010000006.1"/>
</dbReference>
<dbReference type="Gene3D" id="3.90.850.10">
    <property type="entry name" value="Fumarylacetoacetase-like, C-terminal domain"/>
    <property type="match status" value="1"/>
</dbReference>
<comment type="caution">
    <text evidence="3">The sequence shown here is derived from an EMBL/GenBank/DDBJ whole genome shotgun (WGS) entry which is preliminary data.</text>
</comment>
<reference evidence="3 4" key="1">
    <citation type="submission" date="2020-11" db="EMBL/GenBank/DDBJ databases">
        <title>genome sequence of strain KACC 18849.</title>
        <authorList>
            <person name="Gao J."/>
            <person name="Zhang X."/>
        </authorList>
    </citation>
    <scope>NUCLEOTIDE SEQUENCE [LARGE SCALE GENOMIC DNA]</scope>
    <source>
        <strain evidence="3 4">KACC 18849</strain>
    </source>
</reference>